<evidence type="ECO:0000256" key="10">
    <source>
        <dbReference type="SAM" id="MobiDB-lite"/>
    </source>
</evidence>
<feature type="transmembrane region" description="Helical" evidence="11">
    <location>
        <begin position="554"/>
        <end position="576"/>
    </location>
</feature>
<accession>A0AAV6GZD7</accession>
<dbReference type="SMART" id="SM00060">
    <property type="entry name" value="FN3"/>
    <property type="match status" value="3"/>
</dbReference>
<feature type="domain" description="Fibronectin type-III" evidence="12">
    <location>
        <begin position="156"/>
        <end position="253"/>
    </location>
</feature>
<dbReference type="GO" id="GO:0005886">
    <property type="term" value="C:plasma membrane"/>
    <property type="evidence" value="ECO:0007669"/>
    <property type="project" value="UniProtKB-ARBA"/>
</dbReference>
<keyword evidence="14" id="KW-1185">Reference proteome</keyword>
<keyword evidence="6 11" id="KW-1133">Transmembrane helix</keyword>
<dbReference type="CDD" id="cd00063">
    <property type="entry name" value="FN3"/>
    <property type="match status" value="1"/>
</dbReference>
<dbReference type="PANTHER" id="PTHR48423">
    <property type="entry name" value="INTERLEUKIN-27 RECEPTOR SUBUNIT ALPHA"/>
    <property type="match status" value="1"/>
</dbReference>
<dbReference type="InterPro" id="IPR036116">
    <property type="entry name" value="FN3_sf"/>
</dbReference>
<dbReference type="InterPro" id="IPR052672">
    <property type="entry name" value="Type1_Cytokine_Rcpt_Type2"/>
</dbReference>
<evidence type="ECO:0000256" key="4">
    <source>
        <dbReference type="ARBA" id="ARBA00022729"/>
    </source>
</evidence>
<dbReference type="PANTHER" id="PTHR48423:SF1">
    <property type="entry name" value="INTERLEUKIN-27 RECEPTOR SUBUNIT ALPHA"/>
    <property type="match status" value="1"/>
</dbReference>
<dbReference type="AlphaFoldDB" id="A0AAV6GZD7"/>
<dbReference type="InterPro" id="IPR003961">
    <property type="entry name" value="FN3_dom"/>
</dbReference>
<evidence type="ECO:0000256" key="1">
    <source>
        <dbReference type="ARBA" id="ARBA00004479"/>
    </source>
</evidence>
<dbReference type="Gene3D" id="2.60.40.10">
    <property type="entry name" value="Immunoglobulins"/>
    <property type="match status" value="4"/>
</dbReference>
<comment type="subcellular location">
    <subcellularLocation>
        <location evidence="1">Membrane</location>
        <topology evidence="1">Single-pass type I membrane protein</topology>
    </subcellularLocation>
</comment>
<evidence type="ECO:0000313" key="13">
    <source>
        <dbReference type="EMBL" id="KAG5280478.1"/>
    </source>
</evidence>
<name>A0AAV6GZD7_9TELE</name>
<reference evidence="13" key="1">
    <citation type="submission" date="2020-10" db="EMBL/GenBank/DDBJ databases">
        <title>Chromosome-scale genome assembly of the Allis shad, Alosa alosa.</title>
        <authorList>
            <person name="Margot Z."/>
            <person name="Christophe K."/>
            <person name="Cabau C."/>
            <person name="Louis A."/>
            <person name="Berthelot C."/>
            <person name="Parey E."/>
            <person name="Roest Crollius H."/>
            <person name="Montfort J."/>
            <person name="Robinson-Rechavi M."/>
            <person name="Bucao C."/>
            <person name="Bouchez O."/>
            <person name="Gislard M."/>
            <person name="Lluch J."/>
            <person name="Milhes M."/>
            <person name="Lampietro C."/>
            <person name="Lopez Roques C."/>
            <person name="Donnadieu C."/>
            <person name="Braasch I."/>
            <person name="Desvignes T."/>
            <person name="Postlethwait J."/>
            <person name="Bobe J."/>
            <person name="Guiguen Y."/>
        </authorList>
    </citation>
    <scope>NUCLEOTIDE SEQUENCE</scope>
    <source>
        <strain evidence="13">M-15738</strain>
        <tissue evidence="13">Blood</tissue>
    </source>
</reference>
<keyword evidence="5" id="KW-0677">Repeat</keyword>
<keyword evidence="7 11" id="KW-0472">Membrane</keyword>
<proteinExistence type="inferred from homology"/>
<evidence type="ECO:0000256" key="6">
    <source>
        <dbReference type="ARBA" id="ARBA00022989"/>
    </source>
</evidence>
<evidence type="ECO:0000256" key="8">
    <source>
        <dbReference type="ARBA" id="ARBA00023170"/>
    </source>
</evidence>
<feature type="compositionally biased region" description="Polar residues" evidence="10">
    <location>
        <begin position="638"/>
        <end position="648"/>
    </location>
</feature>
<evidence type="ECO:0000256" key="2">
    <source>
        <dbReference type="ARBA" id="ARBA00008921"/>
    </source>
</evidence>
<organism evidence="13 14">
    <name type="scientific">Alosa alosa</name>
    <name type="common">allis shad</name>
    <dbReference type="NCBI Taxonomy" id="278164"/>
    <lineage>
        <taxon>Eukaryota</taxon>
        <taxon>Metazoa</taxon>
        <taxon>Chordata</taxon>
        <taxon>Craniata</taxon>
        <taxon>Vertebrata</taxon>
        <taxon>Euteleostomi</taxon>
        <taxon>Actinopterygii</taxon>
        <taxon>Neopterygii</taxon>
        <taxon>Teleostei</taxon>
        <taxon>Clupei</taxon>
        <taxon>Clupeiformes</taxon>
        <taxon>Clupeoidei</taxon>
        <taxon>Clupeidae</taxon>
        <taxon>Alosa</taxon>
    </lineage>
</organism>
<dbReference type="EMBL" id="JADWDJ010000005">
    <property type="protein sequence ID" value="KAG5280478.1"/>
    <property type="molecule type" value="Genomic_DNA"/>
</dbReference>
<dbReference type="InterPro" id="IPR013783">
    <property type="entry name" value="Ig-like_fold"/>
</dbReference>
<evidence type="ECO:0000256" key="7">
    <source>
        <dbReference type="ARBA" id="ARBA00023136"/>
    </source>
</evidence>
<sequence length="746" mass="82340">MDICSPFVFQLMSVVFTWYCETSFAKSCSEQELTVTGNDLKKCERSRNYCVTDKRDCISTHAMHSGFISDTVENFRCIFMETPESLTCRWTTERNEHPGKTKSSLIFSSTTGFVYCEHILFIGAKLNITLKMQNTVNREERLSGPYYAYLKTLVKPPRPVVTEIKTLHKSLNVTWTTEDTSIGTCQIRYKPYNTDLWTKISELAPVHHGNKRMYMIDILQPGTLYTVSVSCLSQYGEIWSDWSKECSGMTSESAPSSPPRVCYHTEDLSSHGTHRILLLAADTAVPAASGHGTVLGYNVSYMPSSQPHLRRTVTSSSLKVSLVVMRGVYDIDVTAFNSAGESPAHHLRVTTGPHHNVAAVQGLWVHSKDGKLWVQWETEPAVSEFAVERVAEANPNATHWTLIPGSGHVLTALTGDIAPKQTYNISVYPISGEDCGPPSSLQANLESGALVDVVDLRVATVTKQQAIIKWAWQRKQHQTNILQYKLMLRSEIGTQFILVTPDMSLYSFSSLKANTEYSVLLFVQTHESNTSKYKEDFTTPRLDQQEETAETITVVVPLLILIIAAGVFSITSQIVYRKYIILQVADPEQSAAARWLMSSRVTGDDQKVLQVVDLCPNETNEILVEDVNSKKGIISLQPNKGSSLSDPPQASAHDAEAAPTWSLPLSAISYVGSSPTGSASDNMEAIHPHMAECMESKSPVIKDGYVCIAPISADGDENGSVPLLGGAASVTPFTNPGFHARSYTHY</sequence>
<evidence type="ECO:0000256" key="9">
    <source>
        <dbReference type="ARBA" id="ARBA00023180"/>
    </source>
</evidence>
<dbReference type="Proteomes" id="UP000823561">
    <property type="component" value="Chromosome 5"/>
</dbReference>
<keyword evidence="3 11" id="KW-0812">Transmembrane</keyword>
<dbReference type="SUPFAM" id="SSF49265">
    <property type="entry name" value="Fibronectin type III"/>
    <property type="match status" value="3"/>
</dbReference>
<gene>
    <name evidence="13" type="ORF">AALO_G00060480</name>
</gene>
<feature type="region of interest" description="Disordered" evidence="10">
    <location>
        <begin position="638"/>
        <end position="658"/>
    </location>
</feature>
<dbReference type="PROSITE" id="PS50853">
    <property type="entry name" value="FN3"/>
    <property type="match status" value="1"/>
</dbReference>
<keyword evidence="4" id="KW-0732">Signal</keyword>
<evidence type="ECO:0000256" key="5">
    <source>
        <dbReference type="ARBA" id="ARBA00022737"/>
    </source>
</evidence>
<protein>
    <recommendedName>
        <fullName evidence="12">Fibronectin type-III domain-containing protein</fullName>
    </recommendedName>
</protein>
<keyword evidence="8" id="KW-0675">Receptor</keyword>
<evidence type="ECO:0000259" key="12">
    <source>
        <dbReference type="PROSITE" id="PS50853"/>
    </source>
</evidence>
<keyword evidence="9" id="KW-0325">Glycoprotein</keyword>
<comment type="caution">
    <text evidence="13">The sequence shown here is derived from an EMBL/GenBank/DDBJ whole genome shotgun (WGS) entry which is preliminary data.</text>
</comment>
<comment type="similarity">
    <text evidence="2">Belongs to the type I cytokine receptor family. Type 2 subfamily.</text>
</comment>
<evidence type="ECO:0000256" key="3">
    <source>
        <dbReference type="ARBA" id="ARBA00022692"/>
    </source>
</evidence>
<evidence type="ECO:0000313" key="14">
    <source>
        <dbReference type="Proteomes" id="UP000823561"/>
    </source>
</evidence>
<evidence type="ECO:0000256" key="11">
    <source>
        <dbReference type="SAM" id="Phobius"/>
    </source>
</evidence>